<dbReference type="RefSeq" id="WP_207044411.1">
    <property type="nucleotide sequence ID" value="NZ_JAFLNC010000002.1"/>
</dbReference>
<dbReference type="PANTHER" id="PTHR43877:SF1">
    <property type="entry name" value="ACETYLTRANSFERASE"/>
    <property type="match status" value="1"/>
</dbReference>
<dbReference type="Gene3D" id="3.40.630.30">
    <property type="match status" value="1"/>
</dbReference>
<dbReference type="SUPFAM" id="SSF55729">
    <property type="entry name" value="Acyl-CoA N-acyltransferases (Nat)"/>
    <property type="match status" value="1"/>
</dbReference>
<proteinExistence type="predicted"/>
<feature type="domain" description="N-acetyltransferase" evidence="3">
    <location>
        <begin position="5"/>
        <end position="154"/>
    </location>
</feature>
<dbReference type="PROSITE" id="PS51186">
    <property type="entry name" value="GNAT"/>
    <property type="match status" value="1"/>
</dbReference>
<evidence type="ECO:0000313" key="5">
    <source>
        <dbReference type="Proteomes" id="UP000664761"/>
    </source>
</evidence>
<dbReference type="InterPro" id="IPR016181">
    <property type="entry name" value="Acyl_CoA_acyltransferase"/>
</dbReference>
<comment type="caution">
    <text evidence="4">The sequence shown here is derived from an EMBL/GenBank/DDBJ whole genome shotgun (WGS) entry which is preliminary data.</text>
</comment>
<evidence type="ECO:0000259" key="3">
    <source>
        <dbReference type="PROSITE" id="PS51186"/>
    </source>
</evidence>
<dbReference type="InterPro" id="IPR000182">
    <property type="entry name" value="GNAT_dom"/>
</dbReference>
<reference evidence="4 5" key="1">
    <citation type="submission" date="2021-03" db="EMBL/GenBank/DDBJ databases">
        <title>Sneathiella sp. CAU 1612 isolated from Kang Won-do.</title>
        <authorList>
            <person name="Kim W."/>
        </authorList>
    </citation>
    <scope>NUCLEOTIDE SEQUENCE [LARGE SCALE GENOMIC DNA]</scope>
    <source>
        <strain evidence="4 5">CAU 1612</strain>
    </source>
</reference>
<dbReference type="Proteomes" id="UP000664761">
    <property type="component" value="Unassembled WGS sequence"/>
</dbReference>
<evidence type="ECO:0000256" key="2">
    <source>
        <dbReference type="ARBA" id="ARBA00023315"/>
    </source>
</evidence>
<gene>
    <name evidence="4" type="ORF">J0X12_08850</name>
</gene>
<accession>A0ABS3F5C9</accession>
<evidence type="ECO:0000313" key="4">
    <source>
        <dbReference type="EMBL" id="MBO0333720.1"/>
    </source>
</evidence>
<protein>
    <submittedName>
        <fullName evidence="4">GNAT family N-acetyltransferase</fullName>
    </submittedName>
</protein>
<dbReference type="EMBL" id="JAFLNC010000002">
    <property type="protein sequence ID" value="MBO0333720.1"/>
    <property type="molecule type" value="Genomic_DNA"/>
</dbReference>
<dbReference type="CDD" id="cd04301">
    <property type="entry name" value="NAT_SF"/>
    <property type="match status" value="1"/>
</dbReference>
<dbReference type="PANTHER" id="PTHR43877">
    <property type="entry name" value="AMINOALKYLPHOSPHONATE N-ACETYLTRANSFERASE-RELATED-RELATED"/>
    <property type="match status" value="1"/>
</dbReference>
<name>A0ABS3F5C9_9PROT</name>
<dbReference type="Pfam" id="PF00583">
    <property type="entry name" value="Acetyltransf_1"/>
    <property type="match status" value="1"/>
</dbReference>
<sequence length="157" mass="17455">MLSSPKIRPASEKDCPEMTEVALTAKAFWGYSDEFMRACEAVLTVTPRMITDWDSGVIERKGHIAGFYLASYAPEEAELQLLYVSPLHMGKGYGRALLSHAVQKATGLGFGHLRIEADPNAVGFYRRMGAKQIGWCRSEVEDARELPLLSLPLKPIR</sequence>
<organism evidence="4 5">
    <name type="scientific">Sneathiella sedimenti</name>
    <dbReference type="NCBI Taxonomy" id="2816034"/>
    <lineage>
        <taxon>Bacteria</taxon>
        <taxon>Pseudomonadati</taxon>
        <taxon>Pseudomonadota</taxon>
        <taxon>Alphaproteobacteria</taxon>
        <taxon>Sneathiellales</taxon>
        <taxon>Sneathiellaceae</taxon>
        <taxon>Sneathiella</taxon>
    </lineage>
</organism>
<keyword evidence="5" id="KW-1185">Reference proteome</keyword>
<keyword evidence="1" id="KW-0808">Transferase</keyword>
<evidence type="ECO:0000256" key="1">
    <source>
        <dbReference type="ARBA" id="ARBA00022679"/>
    </source>
</evidence>
<dbReference type="InterPro" id="IPR050832">
    <property type="entry name" value="Bact_Acetyltransf"/>
</dbReference>
<keyword evidence="2" id="KW-0012">Acyltransferase</keyword>